<accession>A0A7S2U0M8</accession>
<feature type="region of interest" description="Disordered" evidence="1">
    <location>
        <begin position="1"/>
        <end position="53"/>
    </location>
</feature>
<protein>
    <recommendedName>
        <fullName evidence="2">Tudor domain-containing protein</fullName>
    </recommendedName>
</protein>
<dbReference type="EMBL" id="HBHP01029667">
    <property type="protein sequence ID" value="CAD9774309.1"/>
    <property type="molecule type" value="Transcribed_RNA"/>
</dbReference>
<evidence type="ECO:0000256" key="1">
    <source>
        <dbReference type="SAM" id="MobiDB-lite"/>
    </source>
</evidence>
<evidence type="ECO:0000313" key="3">
    <source>
        <dbReference type="EMBL" id="CAD9774309.1"/>
    </source>
</evidence>
<feature type="domain" description="Tudor" evidence="2">
    <location>
        <begin position="60"/>
        <end position="114"/>
    </location>
</feature>
<evidence type="ECO:0000259" key="2">
    <source>
        <dbReference type="PROSITE" id="PS50304"/>
    </source>
</evidence>
<proteinExistence type="predicted"/>
<dbReference type="InterPro" id="IPR002999">
    <property type="entry name" value="Tudor"/>
</dbReference>
<dbReference type="AlphaFoldDB" id="A0A7S2U0M8"/>
<name>A0A7S2U0M8_9EUKA</name>
<reference evidence="3" key="1">
    <citation type="submission" date="2021-01" db="EMBL/GenBank/DDBJ databases">
        <authorList>
            <person name="Corre E."/>
            <person name="Pelletier E."/>
            <person name="Niang G."/>
            <person name="Scheremetjew M."/>
            <person name="Finn R."/>
            <person name="Kale V."/>
            <person name="Holt S."/>
            <person name="Cochrane G."/>
            <person name="Meng A."/>
            <person name="Brown T."/>
            <person name="Cohen L."/>
        </authorList>
    </citation>
    <scope>NUCLEOTIDE SEQUENCE</scope>
    <source>
        <strain evidence="3">CCMP622</strain>
    </source>
</reference>
<dbReference type="PROSITE" id="PS50304">
    <property type="entry name" value="TUDOR"/>
    <property type="match status" value="1"/>
</dbReference>
<gene>
    <name evidence="3" type="ORF">LSP00402_LOCUS18302</name>
</gene>
<sequence length="114" mass="12708">MRKNGWGSYKSKYGGSKYGGGRNKNMGSPAVGTVGGSRTTATANEKGSLSRTKGMRRYTHYKVNAEVRARWSSDGNWYPAKIHRALVPGVRYEVRYYLHGNLIEPREVTQIAPV</sequence>
<organism evidence="3">
    <name type="scientific">Lotharella oceanica</name>
    <dbReference type="NCBI Taxonomy" id="641309"/>
    <lineage>
        <taxon>Eukaryota</taxon>
        <taxon>Sar</taxon>
        <taxon>Rhizaria</taxon>
        <taxon>Cercozoa</taxon>
        <taxon>Chlorarachniophyceae</taxon>
        <taxon>Lotharella</taxon>
    </lineage>
</organism>
<feature type="compositionally biased region" description="Polar residues" evidence="1">
    <location>
        <begin position="36"/>
        <end position="51"/>
    </location>
</feature>
<dbReference type="SUPFAM" id="SSF63748">
    <property type="entry name" value="Tudor/PWWP/MBT"/>
    <property type="match status" value="1"/>
</dbReference>
<dbReference type="Gene3D" id="2.30.30.140">
    <property type="match status" value="1"/>
</dbReference>